<organism evidence="2 3">
    <name type="scientific">Caenorhabditis bovis</name>
    <dbReference type="NCBI Taxonomy" id="2654633"/>
    <lineage>
        <taxon>Eukaryota</taxon>
        <taxon>Metazoa</taxon>
        <taxon>Ecdysozoa</taxon>
        <taxon>Nematoda</taxon>
        <taxon>Chromadorea</taxon>
        <taxon>Rhabditida</taxon>
        <taxon>Rhabditina</taxon>
        <taxon>Rhabditomorpha</taxon>
        <taxon>Rhabditoidea</taxon>
        <taxon>Rhabditidae</taxon>
        <taxon>Peloderinae</taxon>
        <taxon>Caenorhabditis</taxon>
    </lineage>
</organism>
<protein>
    <submittedName>
        <fullName evidence="2">Uncharacterized protein</fullName>
    </submittedName>
</protein>
<sequence>MSHQAPHYGVQKKMRMLNGIGAIRKPSIDESANRIWTIGHIIYQRSLDSKSRSSHNDGTDSIDFIDATPWKSER</sequence>
<dbReference type="OrthoDB" id="10344971at2759"/>
<feature type="compositionally biased region" description="Basic and acidic residues" evidence="1">
    <location>
        <begin position="47"/>
        <end position="58"/>
    </location>
</feature>
<evidence type="ECO:0000313" key="2">
    <source>
        <dbReference type="EMBL" id="CAB3403383.1"/>
    </source>
</evidence>
<dbReference type="EMBL" id="CADEPM010000003">
    <property type="protein sequence ID" value="CAB3403383.1"/>
    <property type="molecule type" value="Genomic_DNA"/>
</dbReference>
<accession>A0A8S1EV32</accession>
<comment type="caution">
    <text evidence="2">The sequence shown here is derived from an EMBL/GenBank/DDBJ whole genome shotgun (WGS) entry which is preliminary data.</text>
</comment>
<gene>
    <name evidence="2" type="ORF">CBOVIS_LOCUS5870</name>
</gene>
<reference evidence="2 3" key="1">
    <citation type="submission" date="2020-04" db="EMBL/GenBank/DDBJ databases">
        <authorList>
            <person name="Laetsch R D."/>
            <person name="Stevens L."/>
            <person name="Kumar S."/>
            <person name="Blaxter L. M."/>
        </authorList>
    </citation>
    <scope>NUCLEOTIDE SEQUENCE [LARGE SCALE GENOMIC DNA]</scope>
</reference>
<dbReference type="AlphaFoldDB" id="A0A8S1EV32"/>
<keyword evidence="3" id="KW-1185">Reference proteome</keyword>
<proteinExistence type="predicted"/>
<name>A0A8S1EV32_9PELO</name>
<dbReference type="Proteomes" id="UP000494206">
    <property type="component" value="Unassembled WGS sequence"/>
</dbReference>
<evidence type="ECO:0000256" key="1">
    <source>
        <dbReference type="SAM" id="MobiDB-lite"/>
    </source>
</evidence>
<evidence type="ECO:0000313" key="3">
    <source>
        <dbReference type="Proteomes" id="UP000494206"/>
    </source>
</evidence>
<feature type="region of interest" description="Disordered" evidence="1">
    <location>
        <begin position="47"/>
        <end position="74"/>
    </location>
</feature>